<evidence type="ECO:0000259" key="1">
    <source>
        <dbReference type="Pfam" id="PF00149"/>
    </source>
</evidence>
<dbReference type="Proteomes" id="UP000435649">
    <property type="component" value="Unassembled WGS sequence"/>
</dbReference>
<dbReference type="RefSeq" id="WP_154418875.1">
    <property type="nucleotide sequence ID" value="NZ_CALXOB010000032.1"/>
</dbReference>
<dbReference type="SUPFAM" id="SSF56300">
    <property type="entry name" value="Metallo-dependent phosphatases"/>
    <property type="match status" value="1"/>
</dbReference>
<keyword evidence="3" id="KW-1185">Reference proteome</keyword>
<sequence>MKQFCRHVRENTGANDLLFGFITDTHFEENSDLRGYGANSLAHMRNFAAAGRECGAAFLINAGDMSNGNRPRKQTQREITLSAEAMRSGGLPVWFALGNHDDNTYYCKAEPADASNGFSGAEWQGLVYPDGFPAGTVAAPGVSNCFYVDFPAQKIRLLMLNTVDLPFSPRPDGTLKYYTINDHGFSKAQLEFVAHTALDFSELPGWGLLAVSHMSLGFLPNGEIMVKLLNAFRTGRSYRSSAADVKECPFRFDRHPCFPSPADPADLVHTVEADFTRQGPRDFIAHLYGHEHFDEVRTGRGFTEISFLSSLCYQNETFAPKREFGTESEDAWSMVSIDRAARRIKVFRRGAGEDFSAAY</sequence>
<dbReference type="GO" id="GO:0016787">
    <property type="term" value="F:hydrolase activity"/>
    <property type="evidence" value="ECO:0007669"/>
    <property type="project" value="InterPro"/>
</dbReference>
<organism evidence="2 3">
    <name type="scientific">Victivallis lenta</name>
    <dbReference type="NCBI Taxonomy" id="2606640"/>
    <lineage>
        <taxon>Bacteria</taxon>
        <taxon>Pseudomonadati</taxon>
        <taxon>Lentisphaerota</taxon>
        <taxon>Lentisphaeria</taxon>
        <taxon>Victivallales</taxon>
        <taxon>Victivallaceae</taxon>
        <taxon>Victivallis</taxon>
    </lineage>
</organism>
<dbReference type="AlphaFoldDB" id="A0A844G626"/>
<dbReference type="CDD" id="cd00838">
    <property type="entry name" value="MPP_superfamily"/>
    <property type="match status" value="1"/>
</dbReference>
<protein>
    <submittedName>
        <fullName evidence="2">Metallophosphoesterase</fullName>
    </submittedName>
</protein>
<comment type="caution">
    <text evidence="2">The sequence shown here is derived from an EMBL/GenBank/DDBJ whole genome shotgun (WGS) entry which is preliminary data.</text>
</comment>
<proteinExistence type="predicted"/>
<dbReference type="EMBL" id="VUNS01000012">
    <property type="protein sequence ID" value="MST97789.1"/>
    <property type="molecule type" value="Genomic_DNA"/>
</dbReference>
<feature type="domain" description="Calcineurin-like phosphoesterase" evidence="1">
    <location>
        <begin position="19"/>
        <end position="114"/>
    </location>
</feature>
<reference evidence="2 3" key="1">
    <citation type="submission" date="2019-08" db="EMBL/GenBank/DDBJ databases">
        <title>In-depth cultivation of the pig gut microbiome towards novel bacterial diversity and tailored functional studies.</title>
        <authorList>
            <person name="Wylensek D."/>
            <person name="Hitch T.C.A."/>
            <person name="Clavel T."/>
        </authorList>
    </citation>
    <scope>NUCLEOTIDE SEQUENCE [LARGE SCALE GENOMIC DNA]</scope>
    <source>
        <strain evidence="2 3">BBE-744-WT-12</strain>
    </source>
</reference>
<dbReference type="Gene3D" id="3.60.21.10">
    <property type="match status" value="1"/>
</dbReference>
<dbReference type="InterPro" id="IPR029052">
    <property type="entry name" value="Metallo-depent_PP-like"/>
</dbReference>
<dbReference type="Pfam" id="PF00149">
    <property type="entry name" value="Metallophos"/>
    <property type="match status" value="1"/>
</dbReference>
<evidence type="ECO:0000313" key="2">
    <source>
        <dbReference type="EMBL" id="MST97789.1"/>
    </source>
</evidence>
<evidence type="ECO:0000313" key="3">
    <source>
        <dbReference type="Proteomes" id="UP000435649"/>
    </source>
</evidence>
<accession>A0A844G626</accession>
<name>A0A844G626_9BACT</name>
<gene>
    <name evidence="2" type="ORF">FYJ85_12145</name>
</gene>
<dbReference type="InterPro" id="IPR004843">
    <property type="entry name" value="Calcineurin-like_PHP"/>
</dbReference>